<dbReference type="InterPro" id="IPR041633">
    <property type="entry name" value="Polbeta"/>
</dbReference>
<evidence type="ECO:0000259" key="1">
    <source>
        <dbReference type="Pfam" id="PF18765"/>
    </source>
</evidence>
<name>A0A811TB44_9EURY</name>
<dbReference type="EMBL" id="CAJHIO010000021">
    <property type="protein sequence ID" value="CAD6492872.1"/>
    <property type="molecule type" value="Genomic_DNA"/>
</dbReference>
<dbReference type="Pfam" id="PF18765">
    <property type="entry name" value="Polbeta"/>
    <property type="match status" value="1"/>
</dbReference>
<evidence type="ECO:0000313" key="2">
    <source>
        <dbReference type="EMBL" id="CAD6492872.1"/>
    </source>
</evidence>
<dbReference type="PANTHER" id="PTHR43852:SF3">
    <property type="entry name" value="NUCLEOTIDYLTRANSFERASE"/>
    <property type="match status" value="1"/>
</dbReference>
<dbReference type="AlphaFoldDB" id="A0A811TB44"/>
<reference evidence="2" key="1">
    <citation type="submission" date="2020-10" db="EMBL/GenBank/DDBJ databases">
        <authorList>
            <person name="Hahn C.J."/>
            <person name="Laso-Perez R."/>
            <person name="Vulcano F."/>
            <person name="Vaziourakis K.-M."/>
            <person name="Stokke R."/>
            <person name="Steen I.H."/>
            <person name="Teske A."/>
            <person name="Boetius A."/>
            <person name="Liebeke M."/>
            <person name="Amann R."/>
            <person name="Knittel K."/>
        </authorList>
    </citation>
    <scope>NUCLEOTIDE SEQUENCE</scope>
    <source>
        <strain evidence="2">Gfbio:e3339647-f889-4370-9287-4fb5cb688e4c:AG392O15_GoMArc1</strain>
    </source>
</reference>
<dbReference type="InterPro" id="IPR052930">
    <property type="entry name" value="TA_antitoxin_MntA"/>
</dbReference>
<dbReference type="Proteomes" id="UP000610373">
    <property type="component" value="Unassembled WGS sequence"/>
</dbReference>
<dbReference type="InterPro" id="IPR043519">
    <property type="entry name" value="NT_sf"/>
</dbReference>
<dbReference type="PANTHER" id="PTHR43852">
    <property type="entry name" value="NUCLEOTIDYLTRANSFERASE"/>
    <property type="match status" value="1"/>
</dbReference>
<dbReference type="Gene3D" id="3.30.460.10">
    <property type="entry name" value="Beta Polymerase, domain 2"/>
    <property type="match status" value="1"/>
</dbReference>
<accession>A0A811TB44</accession>
<proteinExistence type="predicted"/>
<gene>
    <name evidence="2" type="ORF">CHKLHMKO_00362</name>
</gene>
<comment type="caution">
    <text evidence="2">The sequence shown here is derived from an EMBL/GenBank/DDBJ whole genome shotgun (WGS) entry which is preliminary data.</text>
</comment>
<protein>
    <recommendedName>
        <fullName evidence="1">Polymerase beta nucleotidyltransferase domain-containing protein</fullName>
    </recommendedName>
</protein>
<sequence>MLREDNRAKTSKSEIVEVKVSKVIELIKNFTFVDSVLLFGSRVKGKYWHDIDICIVPLRELGLKERLTLESIMPSGVDISIFFELPLHIRKRIFEEGKVLYSKDMYRLLTIEKETDLEYSKYKKHREYYNKTVRERMRKMQAG</sequence>
<organism evidence="2 3">
    <name type="scientific">Candidatus Argoarchaeum ethanivorans</name>
    <dbReference type="NCBI Taxonomy" id="2608793"/>
    <lineage>
        <taxon>Archaea</taxon>
        <taxon>Methanobacteriati</taxon>
        <taxon>Methanobacteriota</taxon>
        <taxon>Stenosarchaea group</taxon>
        <taxon>Methanomicrobia</taxon>
        <taxon>Methanosarcinales</taxon>
        <taxon>Methanosarcinales incertae sedis</taxon>
        <taxon>GOM Arc I cluster</taxon>
        <taxon>Candidatus Argoarchaeum</taxon>
    </lineage>
</organism>
<feature type="domain" description="Polymerase beta nucleotidyltransferase" evidence="1">
    <location>
        <begin position="22"/>
        <end position="104"/>
    </location>
</feature>
<dbReference type="SUPFAM" id="SSF81301">
    <property type="entry name" value="Nucleotidyltransferase"/>
    <property type="match status" value="1"/>
</dbReference>
<evidence type="ECO:0000313" key="3">
    <source>
        <dbReference type="Proteomes" id="UP000610373"/>
    </source>
</evidence>